<comment type="subcellular location">
    <subcellularLocation>
        <location evidence="1">Membrane</location>
        <topology evidence="1">Multi-pass membrane protein</topology>
    </subcellularLocation>
</comment>
<keyword evidence="7" id="KW-0630">Potassium</keyword>
<feature type="transmembrane region" description="Helical" evidence="13">
    <location>
        <begin position="104"/>
        <end position="127"/>
    </location>
</feature>
<feature type="transmembrane region" description="Helical" evidence="13">
    <location>
        <begin position="12"/>
        <end position="29"/>
    </location>
</feature>
<evidence type="ECO:0000256" key="12">
    <source>
        <dbReference type="ARBA" id="ARBA00034430"/>
    </source>
</evidence>
<comment type="catalytic activity">
    <reaction evidence="12">
        <text>K(+)(in) = K(+)(out)</text>
        <dbReference type="Rhea" id="RHEA:29463"/>
        <dbReference type="ChEBI" id="CHEBI:29103"/>
    </reaction>
</comment>
<comment type="similarity">
    <text evidence="2">Belongs to the TMEM175 family.</text>
</comment>
<dbReference type="PATRIC" id="fig|480391.4.peg.564"/>
<sequence length="184" mass="21313">MVFNKQRVEALTDAILAIIMTIMILEVHIPIGDSFHALTKSFIPMIAFTISFFSLVNLWMGHHEIFKHVKVVSYSVFWINMILLFWLSMLQVATAWVAEYPRSVIPQVLFCLVGIGWAFLISLLSWQTKLVPESTIQPKFPWHDIWRLSYLWLIGLVLSLFLPYVALLLGIITVFRAAFRLNFV</sequence>
<name>A0A0R2NHU8_9LACO</name>
<keyword evidence="5 13" id="KW-0812">Transmembrane</keyword>
<organism evidence="14 15">
    <name type="scientific">Pediococcus argentinicus</name>
    <dbReference type="NCBI Taxonomy" id="480391"/>
    <lineage>
        <taxon>Bacteria</taxon>
        <taxon>Bacillati</taxon>
        <taxon>Bacillota</taxon>
        <taxon>Bacilli</taxon>
        <taxon>Lactobacillales</taxon>
        <taxon>Lactobacillaceae</taxon>
        <taxon>Pediococcus</taxon>
    </lineage>
</organism>
<evidence type="ECO:0000256" key="3">
    <source>
        <dbReference type="ARBA" id="ARBA00022448"/>
    </source>
</evidence>
<evidence type="ECO:0000256" key="10">
    <source>
        <dbReference type="ARBA" id="ARBA00023136"/>
    </source>
</evidence>
<evidence type="ECO:0000256" key="7">
    <source>
        <dbReference type="ARBA" id="ARBA00022958"/>
    </source>
</evidence>
<evidence type="ECO:0000313" key="15">
    <source>
        <dbReference type="Proteomes" id="UP000051249"/>
    </source>
</evidence>
<feature type="transmembrane region" description="Helical" evidence="13">
    <location>
        <begin position="148"/>
        <end position="175"/>
    </location>
</feature>
<gene>
    <name evidence="14" type="ORF">IV88_GL000556</name>
</gene>
<accession>A0A0R2NHU8</accession>
<feature type="transmembrane region" description="Helical" evidence="13">
    <location>
        <begin position="41"/>
        <end position="59"/>
    </location>
</feature>
<protein>
    <submittedName>
        <fullName evidence="14">Integral membrane protein</fullName>
    </submittedName>
</protein>
<evidence type="ECO:0000256" key="8">
    <source>
        <dbReference type="ARBA" id="ARBA00022989"/>
    </source>
</evidence>
<dbReference type="AlphaFoldDB" id="A0A0R2NHU8"/>
<evidence type="ECO:0000256" key="2">
    <source>
        <dbReference type="ARBA" id="ARBA00006920"/>
    </source>
</evidence>
<proteinExistence type="inferred from homology"/>
<evidence type="ECO:0000313" key="14">
    <source>
        <dbReference type="EMBL" id="KRO24892.1"/>
    </source>
</evidence>
<evidence type="ECO:0000256" key="9">
    <source>
        <dbReference type="ARBA" id="ARBA00023065"/>
    </source>
</evidence>
<feature type="transmembrane region" description="Helical" evidence="13">
    <location>
        <begin position="71"/>
        <end position="98"/>
    </location>
</feature>
<keyword evidence="15" id="KW-1185">Reference proteome</keyword>
<keyword evidence="10 13" id="KW-0472">Membrane</keyword>
<dbReference type="Pfam" id="PF06736">
    <property type="entry name" value="TMEM175"/>
    <property type="match status" value="1"/>
</dbReference>
<keyword evidence="6" id="KW-0631">Potassium channel</keyword>
<keyword evidence="9" id="KW-0406">Ion transport</keyword>
<keyword evidence="8 13" id="KW-1133">Transmembrane helix</keyword>
<dbReference type="GO" id="GO:0005267">
    <property type="term" value="F:potassium channel activity"/>
    <property type="evidence" value="ECO:0007669"/>
    <property type="project" value="UniProtKB-KW"/>
</dbReference>
<dbReference type="GO" id="GO:0016020">
    <property type="term" value="C:membrane"/>
    <property type="evidence" value="ECO:0007669"/>
    <property type="project" value="UniProtKB-SubCell"/>
</dbReference>
<keyword evidence="4" id="KW-0633">Potassium transport</keyword>
<evidence type="ECO:0000256" key="4">
    <source>
        <dbReference type="ARBA" id="ARBA00022538"/>
    </source>
</evidence>
<keyword evidence="11" id="KW-0407">Ion channel</keyword>
<dbReference type="GO" id="GO:0015252">
    <property type="term" value="F:proton channel activity"/>
    <property type="evidence" value="ECO:0007669"/>
    <property type="project" value="InterPro"/>
</dbReference>
<reference evidence="14 15" key="1">
    <citation type="journal article" date="2015" name="Genome Announc.">
        <title>Expanding the biotechnology potential of lactobacilli through comparative genomics of 213 strains and associated genera.</title>
        <authorList>
            <person name="Sun Z."/>
            <person name="Harris H.M."/>
            <person name="McCann A."/>
            <person name="Guo C."/>
            <person name="Argimon S."/>
            <person name="Zhang W."/>
            <person name="Yang X."/>
            <person name="Jeffery I.B."/>
            <person name="Cooney J.C."/>
            <person name="Kagawa T.F."/>
            <person name="Liu W."/>
            <person name="Song Y."/>
            <person name="Salvetti E."/>
            <person name="Wrobel A."/>
            <person name="Rasinkangas P."/>
            <person name="Parkhill J."/>
            <person name="Rea M.C."/>
            <person name="O'Sullivan O."/>
            <person name="Ritari J."/>
            <person name="Douillard F.P."/>
            <person name="Paul Ross R."/>
            <person name="Yang R."/>
            <person name="Briner A.E."/>
            <person name="Felis G.E."/>
            <person name="de Vos W.M."/>
            <person name="Barrangou R."/>
            <person name="Klaenhammer T.R."/>
            <person name="Caufield P.W."/>
            <person name="Cui Y."/>
            <person name="Zhang H."/>
            <person name="O'Toole P.W."/>
        </authorList>
    </citation>
    <scope>NUCLEOTIDE SEQUENCE [LARGE SCALE GENOMIC DNA]</scope>
    <source>
        <strain evidence="14 15">DSM 23026</strain>
    </source>
</reference>
<evidence type="ECO:0000256" key="11">
    <source>
        <dbReference type="ARBA" id="ARBA00023303"/>
    </source>
</evidence>
<evidence type="ECO:0000256" key="6">
    <source>
        <dbReference type="ARBA" id="ARBA00022826"/>
    </source>
</evidence>
<keyword evidence="3" id="KW-0813">Transport</keyword>
<evidence type="ECO:0000256" key="13">
    <source>
        <dbReference type="SAM" id="Phobius"/>
    </source>
</evidence>
<dbReference type="EMBL" id="JQCQ01000019">
    <property type="protein sequence ID" value="KRO24892.1"/>
    <property type="molecule type" value="Genomic_DNA"/>
</dbReference>
<evidence type="ECO:0000256" key="5">
    <source>
        <dbReference type="ARBA" id="ARBA00022692"/>
    </source>
</evidence>
<dbReference type="RefSeq" id="WP_057799638.1">
    <property type="nucleotide sequence ID" value="NZ_BJZZ01000020.1"/>
</dbReference>
<dbReference type="Proteomes" id="UP000051249">
    <property type="component" value="Unassembled WGS sequence"/>
</dbReference>
<dbReference type="OrthoDB" id="7626281at2"/>
<comment type="caution">
    <text evidence="14">The sequence shown here is derived from an EMBL/GenBank/DDBJ whole genome shotgun (WGS) entry which is preliminary data.</text>
</comment>
<evidence type="ECO:0000256" key="1">
    <source>
        <dbReference type="ARBA" id="ARBA00004141"/>
    </source>
</evidence>
<dbReference type="InterPro" id="IPR010617">
    <property type="entry name" value="TMEM175-like"/>
</dbReference>